<evidence type="ECO:0000256" key="2">
    <source>
        <dbReference type="ARBA" id="ARBA00022617"/>
    </source>
</evidence>
<keyword evidence="7" id="KW-0503">Monooxygenase</keyword>
<dbReference type="InterPro" id="IPR017972">
    <property type="entry name" value="Cyt_P450_CS"/>
</dbReference>
<dbReference type="PRINTS" id="PR00463">
    <property type="entry name" value="EP450I"/>
</dbReference>
<dbReference type="InterPro" id="IPR036396">
    <property type="entry name" value="Cyt_P450_sf"/>
</dbReference>
<feature type="binding site" description="axial binding residue" evidence="6">
    <location>
        <position position="518"/>
    </location>
    <ligand>
        <name>heme</name>
        <dbReference type="ChEBI" id="CHEBI:30413"/>
    </ligand>
    <ligandPart>
        <name>Fe</name>
        <dbReference type="ChEBI" id="CHEBI:18248"/>
    </ligandPart>
</feature>
<evidence type="ECO:0000256" key="4">
    <source>
        <dbReference type="ARBA" id="ARBA00023002"/>
    </source>
</evidence>
<evidence type="ECO:0000256" key="7">
    <source>
        <dbReference type="RuleBase" id="RU000461"/>
    </source>
</evidence>
<feature type="non-terminal residue" evidence="9">
    <location>
        <position position="1"/>
    </location>
</feature>
<dbReference type="GO" id="GO:0004497">
    <property type="term" value="F:monooxygenase activity"/>
    <property type="evidence" value="ECO:0007669"/>
    <property type="project" value="UniProtKB-KW"/>
</dbReference>
<dbReference type="Gene3D" id="1.10.630.10">
    <property type="entry name" value="Cytochrome P450"/>
    <property type="match status" value="1"/>
</dbReference>
<dbReference type="PANTHER" id="PTHR47944:SF19">
    <property type="entry name" value="CYTOCHROME P450 77A4"/>
    <property type="match status" value="1"/>
</dbReference>
<comment type="cofactor">
    <cofactor evidence="6">
        <name>heme</name>
        <dbReference type="ChEBI" id="CHEBI:30413"/>
    </cofactor>
</comment>
<dbReference type="SUPFAM" id="SSF48264">
    <property type="entry name" value="Cytochrome P450"/>
    <property type="match status" value="1"/>
</dbReference>
<dbReference type="PANTHER" id="PTHR47944">
    <property type="entry name" value="CYTOCHROME P450 98A9"/>
    <property type="match status" value="1"/>
</dbReference>
<evidence type="ECO:0000256" key="1">
    <source>
        <dbReference type="ARBA" id="ARBA00010617"/>
    </source>
</evidence>
<evidence type="ECO:0000256" key="8">
    <source>
        <dbReference type="SAM" id="MobiDB-lite"/>
    </source>
</evidence>
<evidence type="ECO:0000256" key="3">
    <source>
        <dbReference type="ARBA" id="ARBA00022723"/>
    </source>
</evidence>
<keyword evidence="3 6" id="KW-0479">Metal-binding</keyword>
<dbReference type="CDD" id="cd11075">
    <property type="entry name" value="CYP77_89"/>
    <property type="match status" value="1"/>
</dbReference>
<dbReference type="GO" id="GO:0020037">
    <property type="term" value="F:heme binding"/>
    <property type="evidence" value="ECO:0007669"/>
    <property type="project" value="InterPro"/>
</dbReference>
<protein>
    <submittedName>
        <fullName evidence="9">Cytochrome P450 77A3</fullName>
    </submittedName>
</protein>
<name>A0A1D1Y0S8_9ARAE</name>
<organism evidence="9">
    <name type="scientific">Anthurium amnicola</name>
    <dbReference type="NCBI Taxonomy" id="1678845"/>
    <lineage>
        <taxon>Eukaryota</taxon>
        <taxon>Viridiplantae</taxon>
        <taxon>Streptophyta</taxon>
        <taxon>Embryophyta</taxon>
        <taxon>Tracheophyta</taxon>
        <taxon>Spermatophyta</taxon>
        <taxon>Magnoliopsida</taxon>
        <taxon>Liliopsida</taxon>
        <taxon>Araceae</taxon>
        <taxon>Pothoideae</taxon>
        <taxon>Potheae</taxon>
        <taxon>Anthurium</taxon>
    </lineage>
</organism>
<keyword evidence="4 7" id="KW-0560">Oxidoreductase</keyword>
<dbReference type="PROSITE" id="PS00086">
    <property type="entry name" value="CYTOCHROME_P450"/>
    <property type="match status" value="1"/>
</dbReference>
<dbReference type="AlphaFoldDB" id="A0A1D1Y0S8"/>
<evidence type="ECO:0000256" key="6">
    <source>
        <dbReference type="PIRSR" id="PIRSR602401-1"/>
    </source>
</evidence>
<proteinExistence type="inferred from homology"/>
<keyword evidence="5 6" id="KW-0408">Iron</keyword>
<dbReference type="GO" id="GO:0005506">
    <property type="term" value="F:iron ion binding"/>
    <property type="evidence" value="ECO:0007669"/>
    <property type="project" value="InterPro"/>
</dbReference>
<dbReference type="Pfam" id="PF00067">
    <property type="entry name" value="p450"/>
    <property type="match status" value="1"/>
</dbReference>
<comment type="similarity">
    <text evidence="1 7">Belongs to the cytochrome P450 family.</text>
</comment>
<dbReference type="InterPro" id="IPR002401">
    <property type="entry name" value="Cyt_P450_E_grp-I"/>
</dbReference>
<keyword evidence="2 6" id="KW-0349">Heme</keyword>
<accession>A0A1D1Y0S8</accession>
<evidence type="ECO:0000256" key="5">
    <source>
        <dbReference type="ARBA" id="ARBA00023004"/>
    </source>
</evidence>
<gene>
    <name evidence="9" type="primary">CYP77A3_0</name>
    <name evidence="9" type="ORF">g.65969</name>
</gene>
<evidence type="ECO:0000313" key="9">
    <source>
        <dbReference type="EMBL" id="JAT48237.1"/>
    </source>
</evidence>
<sequence length="576" mass="64691">PRSSSSSSSTHRTRNLKKSTPAHSPVVLSRRWGFKMASVYEQYVTRCLSMSTSTSQLLVASLGAMLLLFLLMRWSGGIGTSSRQEAGMGRKGWKLPPGPPGWPVVGNLLQVGLSGKPFMHYVRDLRPAYGPIFTMKMGWRTLIIVSSPELAHEALVQKGPLFASRPAETPTRNVFSCHKFTVNSAIYGPEWRSLRRNMVSGMLSTTRLREFRAVRRDAMDRFISRLRAEAEAGAGAVWVLRNARFAVFCILLSMCFGLQLTEDEITHVDQVMKRVLMVLNPRMDDFLPLLAPFFFRERREATRVRQLQIDTVVHLIDRRRAVLHRRGDRSSEDSMNAAPFSYLDTLLDLKVEGRDTCPTDPELVTLCSEFINGGTDTTATAIEWAIARLIENPAIQSRLYEEIAAHQQASGASVIEETELEKMPYLQAFAKELLRKHPPTYFSLTHAVVEATTLGGYDVPPGVNVEFYLPPIAQDPRLWRKPEAFEPERFLTGGEEADMLCLAGGVKMMPFGAGRRVCPGLSMGMTHITLLIARMVQEFEWSAHPDQPGVLLDEKLEFTVVMNRTLRALVRPRNAL</sequence>
<dbReference type="InterPro" id="IPR001128">
    <property type="entry name" value="Cyt_P450"/>
</dbReference>
<feature type="region of interest" description="Disordered" evidence="8">
    <location>
        <begin position="1"/>
        <end position="22"/>
    </location>
</feature>
<dbReference type="GO" id="GO:0016705">
    <property type="term" value="F:oxidoreductase activity, acting on paired donors, with incorporation or reduction of molecular oxygen"/>
    <property type="evidence" value="ECO:0007669"/>
    <property type="project" value="InterPro"/>
</dbReference>
<dbReference type="EMBL" id="GDJX01019699">
    <property type="protein sequence ID" value="JAT48237.1"/>
    <property type="molecule type" value="Transcribed_RNA"/>
</dbReference>
<dbReference type="PRINTS" id="PR00385">
    <property type="entry name" value="P450"/>
</dbReference>
<reference evidence="9" key="1">
    <citation type="submission" date="2015-07" db="EMBL/GenBank/DDBJ databases">
        <title>Transcriptome Assembly of Anthurium amnicola.</title>
        <authorList>
            <person name="Suzuki J."/>
        </authorList>
    </citation>
    <scope>NUCLEOTIDE SEQUENCE</scope>
</reference>